<dbReference type="SUPFAM" id="SSF54523">
    <property type="entry name" value="Pili subunits"/>
    <property type="match status" value="1"/>
</dbReference>
<dbReference type="InterPro" id="IPR045584">
    <property type="entry name" value="Pilin-like"/>
</dbReference>
<dbReference type="RefSeq" id="WP_165782329.1">
    <property type="nucleotide sequence ID" value="NZ_NPZB01000001.1"/>
</dbReference>
<evidence type="ECO:0000313" key="4">
    <source>
        <dbReference type="EMBL" id="PNS08520.1"/>
    </source>
</evidence>
<feature type="compositionally biased region" description="Pro residues" evidence="2">
    <location>
        <begin position="1"/>
        <end position="11"/>
    </location>
</feature>
<dbReference type="Pfam" id="PF00114">
    <property type="entry name" value="Pilin"/>
    <property type="match status" value="1"/>
</dbReference>
<proteinExistence type="inferred from homology"/>
<evidence type="ECO:0000313" key="5">
    <source>
        <dbReference type="Proteomes" id="UP000236220"/>
    </source>
</evidence>
<gene>
    <name evidence="4" type="ORF">Lysil_0149</name>
</gene>
<dbReference type="Gene3D" id="3.30.700.10">
    <property type="entry name" value="Glycoprotein, Type 4 Pilin"/>
    <property type="match status" value="1"/>
</dbReference>
<accession>A0A2K1Q0F4</accession>
<dbReference type="EMBL" id="NPZB01000001">
    <property type="protein sequence ID" value="PNS08520.1"/>
    <property type="molecule type" value="Genomic_DNA"/>
</dbReference>
<dbReference type="InterPro" id="IPR001082">
    <property type="entry name" value="Pilin"/>
</dbReference>
<sequence length="164" mass="17569">MSIPPPLPPSLPAASHPRTTAKPPKSNGCLIAFAVCAALCIPLAGILAAIALPAYQQYVLKSKVMAAINATRPVREAIDNRLAHTGQCPGNDDFKGARDVERIEVGQLADDATRCVLALHLGGTGKDQLDGRTIWMDRAKNGDGKWHCRSDIDNRHLPSACRED</sequence>
<dbReference type="GO" id="GO:0009289">
    <property type="term" value="C:pilus"/>
    <property type="evidence" value="ECO:0007669"/>
    <property type="project" value="InterPro"/>
</dbReference>
<organism evidence="4 5">
    <name type="scientific">Solilutibacter silvestris</name>
    <dbReference type="NCBI Taxonomy" id="1645665"/>
    <lineage>
        <taxon>Bacteria</taxon>
        <taxon>Pseudomonadati</taxon>
        <taxon>Pseudomonadota</taxon>
        <taxon>Gammaproteobacteria</taxon>
        <taxon>Lysobacterales</taxon>
        <taxon>Lysobacteraceae</taxon>
        <taxon>Solilutibacter</taxon>
    </lineage>
</organism>
<protein>
    <submittedName>
        <fullName evidence="4">Pilin protein</fullName>
    </submittedName>
</protein>
<keyword evidence="3" id="KW-0812">Transmembrane</keyword>
<dbReference type="AlphaFoldDB" id="A0A2K1Q0F4"/>
<evidence type="ECO:0000256" key="3">
    <source>
        <dbReference type="SAM" id="Phobius"/>
    </source>
</evidence>
<reference evidence="4 5" key="1">
    <citation type="submission" date="2017-08" db="EMBL/GenBank/DDBJ databases">
        <title>Lysobacter sylvestris genome.</title>
        <authorList>
            <person name="Zhang D.-C."/>
            <person name="Albuquerque L."/>
            <person name="Franca L."/>
            <person name="Froufe H.J.C."/>
            <person name="Barroso C."/>
            <person name="Egas C."/>
            <person name="Da Costa M."/>
            <person name="Margesin R."/>
        </authorList>
    </citation>
    <scope>NUCLEOTIDE SEQUENCE [LARGE SCALE GENOMIC DNA]</scope>
    <source>
        <strain evidence="4 5">AM20-91</strain>
    </source>
</reference>
<keyword evidence="3" id="KW-1133">Transmembrane helix</keyword>
<dbReference type="GO" id="GO:0007155">
    <property type="term" value="P:cell adhesion"/>
    <property type="evidence" value="ECO:0007669"/>
    <property type="project" value="InterPro"/>
</dbReference>
<name>A0A2K1Q0F4_9GAMM</name>
<dbReference type="Proteomes" id="UP000236220">
    <property type="component" value="Unassembled WGS sequence"/>
</dbReference>
<feature type="region of interest" description="Disordered" evidence="2">
    <location>
        <begin position="1"/>
        <end position="20"/>
    </location>
</feature>
<feature type="transmembrane region" description="Helical" evidence="3">
    <location>
        <begin position="30"/>
        <end position="55"/>
    </location>
</feature>
<evidence type="ECO:0000256" key="1">
    <source>
        <dbReference type="ARBA" id="ARBA00005233"/>
    </source>
</evidence>
<keyword evidence="5" id="KW-1185">Reference proteome</keyword>
<keyword evidence="3" id="KW-0472">Membrane</keyword>
<evidence type="ECO:0000256" key="2">
    <source>
        <dbReference type="SAM" id="MobiDB-lite"/>
    </source>
</evidence>
<comment type="caution">
    <text evidence="4">The sequence shown here is derived from an EMBL/GenBank/DDBJ whole genome shotgun (WGS) entry which is preliminary data.</text>
</comment>
<comment type="similarity">
    <text evidence="1">Belongs to the N-Me-Phe pilin family.</text>
</comment>